<dbReference type="PANTHER" id="PTHR12832:SF11">
    <property type="entry name" value="LD23868P"/>
    <property type="match status" value="1"/>
</dbReference>
<gene>
    <name evidence="4" type="ORF">HPHI1048_LOCUS12316</name>
</gene>
<evidence type="ECO:0000256" key="1">
    <source>
        <dbReference type="ARBA" id="ARBA00010954"/>
    </source>
</evidence>
<protein>
    <recommendedName>
        <fullName evidence="3">Fungal lipase-type domain-containing protein</fullName>
    </recommendedName>
</protein>
<organism evidence="4">
    <name type="scientific">Hanusia phi</name>
    <dbReference type="NCBI Taxonomy" id="3032"/>
    <lineage>
        <taxon>Eukaryota</taxon>
        <taxon>Cryptophyceae</taxon>
        <taxon>Pyrenomonadales</taxon>
        <taxon>Geminigeraceae</taxon>
        <taxon>Hanusia</taxon>
    </lineage>
</organism>
<dbReference type="GO" id="GO:0006629">
    <property type="term" value="P:lipid metabolic process"/>
    <property type="evidence" value="ECO:0007669"/>
    <property type="project" value="InterPro"/>
</dbReference>
<dbReference type="InterPro" id="IPR002921">
    <property type="entry name" value="Fungal_lipase-type"/>
</dbReference>
<sequence>MHHSFQDISICGFASLHISDPRRFDEIPAEQEEEWGNGVIKCGAFRYGQHYVIAFHLLQEDELIRAEICSLSPLREVGSIWRGVPSDVSILSSAANAVKDFVISDEYQQFLDFMKGKQDDYGFFFSGYSLGGLVSQLIMLHAVETFLPQRNLSCITFGKPLPGSIEFARYFNNRIRFCSNFVAKGDNILDFFKSKCKNELGTSQFHEDAEAIVLDNDEVLEPSQSDDQLTAHDPNYYSRCCTNLYRRKKQIPNLSTDRRSAGLKIVHFLRAQYCNSLMYHVLRVRRTKIISPWMLEVGFELLAARLREKWVITGMKKTLETFLYLITRAKIRAKLPSDGELHEDSERPNVRVFLAAFMIDARPSNCFESIGHLERQVQESAAQLVGTFRQICSRIESSAAQPLTLHDWCSWKRFLRQLNEYLARFKDWKIPDEQKLTERIKHALLALYRAESHLSPDAQEYTSMKEEFGAQKAKLRAKMVQIAGAQGLKAFDESLRQQGFSTAGDSEAASSSSSAAAGSRSSEASSTKPPGLSSLPGRMTNEQLAHELLLDPTFKLDEQGAGYLENPVLSKVRDSFKVAFWDSLVDDLKLNPPCYVRVLKVVGEVRDGMIDLAPSRSKELREKIDTAYWQEQIESGTLDWMSCVSLIQGMLGIAMEMQEPPRRQETEAGWTALEEELRAGKPEEQPMLFCKALEYVLGRVNAMRVDAANARLRNIAHVIQEHGIEYERAHMDKKIKSNPAYLKRTPQWIREAIEQEVNKGRMDISKLVQGEGTAYERIHAAAVLKLIVGEEPVKAETCPETLQLDLSRLQKYHADFHFDALAACMLAMASQRLPTPKPGALTIQDSHVTRLLERLKAWANGFDASLVQRDERMEAAASSLEAELSPEDKELIAACLSPNQPAAYSRAMLERLLTVPPLMLEKIYGPMEEQWLRLVSGNGSKLESEVPQSPFVRNVYERIVRNARKVRKVVSLNRKVHYDRYNQMILKQSHEVKQRRQQSEQDKQATGSSKGCRNQSGTIEVYSKEKVYVN</sequence>
<dbReference type="Pfam" id="PF05794">
    <property type="entry name" value="Tcp11"/>
    <property type="match status" value="1"/>
</dbReference>
<reference evidence="4" key="1">
    <citation type="submission" date="2021-01" db="EMBL/GenBank/DDBJ databases">
        <authorList>
            <person name="Corre E."/>
            <person name="Pelletier E."/>
            <person name="Niang G."/>
            <person name="Scheremetjew M."/>
            <person name="Finn R."/>
            <person name="Kale V."/>
            <person name="Holt S."/>
            <person name="Cochrane G."/>
            <person name="Meng A."/>
            <person name="Brown T."/>
            <person name="Cohen L."/>
        </authorList>
    </citation>
    <scope>NUCLEOTIDE SEQUENCE</scope>
    <source>
        <strain evidence="4">CCMP325</strain>
    </source>
</reference>
<dbReference type="InterPro" id="IPR008862">
    <property type="entry name" value="Tcp11"/>
</dbReference>
<evidence type="ECO:0000256" key="2">
    <source>
        <dbReference type="SAM" id="MobiDB-lite"/>
    </source>
</evidence>
<comment type="similarity">
    <text evidence="1">Belongs to the TCP11 family.</text>
</comment>
<dbReference type="Gene3D" id="3.40.50.1820">
    <property type="entry name" value="alpha/beta hydrolase"/>
    <property type="match status" value="1"/>
</dbReference>
<dbReference type="Pfam" id="PF01764">
    <property type="entry name" value="Lipase_3"/>
    <property type="match status" value="1"/>
</dbReference>
<feature type="domain" description="Fungal lipase-type" evidence="3">
    <location>
        <begin position="96"/>
        <end position="188"/>
    </location>
</feature>
<feature type="compositionally biased region" description="Low complexity" evidence="2">
    <location>
        <begin position="502"/>
        <end position="527"/>
    </location>
</feature>
<feature type="region of interest" description="Disordered" evidence="2">
    <location>
        <begin position="989"/>
        <end position="1016"/>
    </location>
</feature>
<feature type="region of interest" description="Disordered" evidence="2">
    <location>
        <begin position="502"/>
        <end position="538"/>
    </location>
</feature>
<dbReference type="InterPro" id="IPR029058">
    <property type="entry name" value="AB_hydrolase_fold"/>
</dbReference>
<feature type="compositionally biased region" description="Polar residues" evidence="2">
    <location>
        <begin position="1004"/>
        <end position="1016"/>
    </location>
</feature>
<name>A0A7S0ELN6_9CRYP</name>
<dbReference type="AlphaFoldDB" id="A0A7S0ELN6"/>
<dbReference type="PANTHER" id="PTHR12832">
    <property type="entry name" value="TESTIS-SPECIFIC PROTEIN PBS13 T-COMPLEX 11"/>
    <property type="match status" value="1"/>
</dbReference>
<dbReference type="EMBL" id="HBEO01018068">
    <property type="protein sequence ID" value="CAD8487499.1"/>
    <property type="molecule type" value="Transcribed_RNA"/>
</dbReference>
<proteinExistence type="inferred from homology"/>
<dbReference type="SUPFAM" id="SSF53474">
    <property type="entry name" value="alpha/beta-Hydrolases"/>
    <property type="match status" value="1"/>
</dbReference>
<feature type="compositionally biased region" description="Basic and acidic residues" evidence="2">
    <location>
        <begin position="989"/>
        <end position="1003"/>
    </location>
</feature>
<dbReference type="GO" id="GO:0007165">
    <property type="term" value="P:signal transduction"/>
    <property type="evidence" value="ECO:0007669"/>
    <property type="project" value="TreeGrafter"/>
</dbReference>
<evidence type="ECO:0000313" key="4">
    <source>
        <dbReference type="EMBL" id="CAD8487499.1"/>
    </source>
</evidence>
<evidence type="ECO:0000259" key="3">
    <source>
        <dbReference type="Pfam" id="PF01764"/>
    </source>
</evidence>
<accession>A0A7S0ELN6</accession>